<proteinExistence type="predicted"/>
<protein>
    <submittedName>
        <fullName evidence="2">Uncharacterized protein</fullName>
    </submittedName>
</protein>
<evidence type="ECO:0000256" key="1">
    <source>
        <dbReference type="SAM" id="MobiDB-lite"/>
    </source>
</evidence>
<dbReference type="OrthoDB" id="1752257at2759"/>
<feature type="compositionally biased region" description="Polar residues" evidence="1">
    <location>
        <begin position="35"/>
        <end position="49"/>
    </location>
</feature>
<dbReference type="Proteomes" id="UP001141806">
    <property type="component" value="Unassembled WGS sequence"/>
</dbReference>
<feature type="region of interest" description="Disordered" evidence="1">
    <location>
        <begin position="35"/>
        <end position="64"/>
    </location>
</feature>
<evidence type="ECO:0000313" key="2">
    <source>
        <dbReference type="EMBL" id="KAJ4965044.1"/>
    </source>
</evidence>
<dbReference type="AlphaFoldDB" id="A0A9Q0K5X5"/>
<comment type="caution">
    <text evidence="2">The sequence shown here is derived from an EMBL/GenBank/DDBJ whole genome shotgun (WGS) entry which is preliminary data.</text>
</comment>
<dbReference type="EMBL" id="JAMYWD010000007">
    <property type="protein sequence ID" value="KAJ4965044.1"/>
    <property type="molecule type" value="Genomic_DNA"/>
</dbReference>
<reference evidence="2" key="1">
    <citation type="journal article" date="2023" name="Plant J.">
        <title>The genome of the king protea, Protea cynaroides.</title>
        <authorList>
            <person name="Chang J."/>
            <person name="Duong T.A."/>
            <person name="Schoeman C."/>
            <person name="Ma X."/>
            <person name="Roodt D."/>
            <person name="Barker N."/>
            <person name="Li Z."/>
            <person name="Van de Peer Y."/>
            <person name="Mizrachi E."/>
        </authorList>
    </citation>
    <scope>NUCLEOTIDE SEQUENCE</scope>
    <source>
        <tissue evidence="2">Young leaves</tissue>
    </source>
</reference>
<organism evidence="2 3">
    <name type="scientific">Protea cynaroides</name>
    <dbReference type="NCBI Taxonomy" id="273540"/>
    <lineage>
        <taxon>Eukaryota</taxon>
        <taxon>Viridiplantae</taxon>
        <taxon>Streptophyta</taxon>
        <taxon>Embryophyta</taxon>
        <taxon>Tracheophyta</taxon>
        <taxon>Spermatophyta</taxon>
        <taxon>Magnoliopsida</taxon>
        <taxon>Proteales</taxon>
        <taxon>Proteaceae</taxon>
        <taxon>Protea</taxon>
    </lineage>
</organism>
<sequence>MDLRMLVAYEIRIEQHHLSSPPEANIVSSYNGCYGRSNQQSTNPTSSDTKCGRGLGRDHHQSSNGSNTFHSYYKVQCQVCGRTRHTAIACYHRFDQSYTQASQQSTAYAANTSNSPPLLPSPDIWYPNFGATDHITADVSHMTLNFDYQDSDQVTDVTPQF</sequence>
<keyword evidence="3" id="KW-1185">Reference proteome</keyword>
<name>A0A9Q0K5X5_9MAGN</name>
<gene>
    <name evidence="2" type="ORF">NE237_016893</name>
</gene>
<accession>A0A9Q0K5X5</accession>
<evidence type="ECO:0000313" key="3">
    <source>
        <dbReference type="Proteomes" id="UP001141806"/>
    </source>
</evidence>